<evidence type="ECO:0000256" key="1">
    <source>
        <dbReference type="ARBA" id="ARBA00022553"/>
    </source>
</evidence>
<name>A0A916UNZ7_9BURK</name>
<evidence type="ECO:0000256" key="3">
    <source>
        <dbReference type="ARBA" id="ARBA00022679"/>
    </source>
</evidence>
<dbReference type="GO" id="GO:0008757">
    <property type="term" value="F:S-adenosylmethionine-dependent methyltransferase activity"/>
    <property type="evidence" value="ECO:0007669"/>
    <property type="project" value="InterPro"/>
</dbReference>
<keyword evidence="1" id="KW-0597">Phosphoprotein</keyword>
<reference evidence="5" key="2">
    <citation type="submission" date="2020-09" db="EMBL/GenBank/DDBJ databases">
        <authorList>
            <person name="Sun Q."/>
            <person name="Zhou Y."/>
        </authorList>
    </citation>
    <scope>NUCLEOTIDE SEQUENCE</scope>
    <source>
        <strain evidence="5">CGMCC 1.10998</strain>
    </source>
</reference>
<reference evidence="5" key="1">
    <citation type="journal article" date="2014" name="Int. J. Syst. Evol. Microbiol.">
        <title>Complete genome sequence of Corynebacterium casei LMG S-19264T (=DSM 44701T), isolated from a smear-ripened cheese.</title>
        <authorList>
            <consortium name="US DOE Joint Genome Institute (JGI-PGF)"/>
            <person name="Walter F."/>
            <person name="Albersmeier A."/>
            <person name="Kalinowski J."/>
            <person name="Ruckert C."/>
        </authorList>
    </citation>
    <scope>NUCLEOTIDE SEQUENCE</scope>
    <source>
        <strain evidence="5">CGMCC 1.10998</strain>
    </source>
</reference>
<sequence>MEPFDTRDPTVSQFWDERFKREFTPWDKGGAPQALQNFVRASARPLVSLIPGCGAGYEAAFLAEAGWDVTAIDFSPAAVATARAAVGKWADRIVQADFFQFQPAHALDMIYERAFLCALPRRMRPQIAARWAELLSTGGLLAGYFFFDNSTKGPPFGISEQELHELLHPLFELVEDAEVEDSISVFQGKERWKVWRRR</sequence>
<accession>A0A916UNZ7</accession>
<evidence type="ECO:0000256" key="2">
    <source>
        <dbReference type="ARBA" id="ARBA00022603"/>
    </source>
</evidence>
<dbReference type="Pfam" id="PF05724">
    <property type="entry name" value="TPMT"/>
    <property type="match status" value="1"/>
</dbReference>
<evidence type="ECO:0000256" key="4">
    <source>
        <dbReference type="ARBA" id="ARBA00022691"/>
    </source>
</evidence>
<dbReference type="PANTHER" id="PTHR32183:SF6">
    <property type="entry name" value="CYSTEINE SULFINATE DESULFINASE_CYSTEINE DESULFURASE AND RELATED ENZYMES"/>
    <property type="match status" value="1"/>
</dbReference>
<dbReference type="SUPFAM" id="SSF53335">
    <property type="entry name" value="S-adenosyl-L-methionine-dependent methyltransferases"/>
    <property type="match status" value="1"/>
</dbReference>
<organism evidence="5 6">
    <name type="scientific">Undibacterium terreum</name>
    <dbReference type="NCBI Taxonomy" id="1224302"/>
    <lineage>
        <taxon>Bacteria</taxon>
        <taxon>Pseudomonadati</taxon>
        <taxon>Pseudomonadota</taxon>
        <taxon>Betaproteobacteria</taxon>
        <taxon>Burkholderiales</taxon>
        <taxon>Oxalobacteraceae</taxon>
        <taxon>Undibacterium</taxon>
    </lineage>
</organism>
<comment type="caution">
    <text evidence="5">The sequence shown here is derived from an EMBL/GenBank/DDBJ whole genome shotgun (WGS) entry which is preliminary data.</text>
</comment>
<evidence type="ECO:0000313" key="5">
    <source>
        <dbReference type="EMBL" id="GGC81285.1"/>
    </source>
</evidence>
<dbReference type="CDD" id="cd02440">
    <property type="entry name" value="AdoMet_MTases"/>
    <property type="match status" value="1"/>
</dbReference>
<gene>
    <name evidence="5" type="ORF">GCM10011396_30620</name>
</gene>
<keyword evidence="6" id="KW-1185">Reference proteome</keyword>
<dbReference type="RefSeq" id="WP_188566976.1">
    <property type="nucleotide sequence ID" value="NZ_BMED01000003.1"/>
</dbReference>
<keyword evidence="2" id="KW-0489">Methyltransferase</keyword>
<proteinExistence type="predicted"/>
<evidence type="ECO:0008006" key="7">
    <source>
        <dbReference type="Google" id="ProtNLM"/>
    </source>
</evidence>
<dbReference type="InterPro" id="IPR008854">
    <property type="entry name" value="TPMT"/>
</dbReference>
<keyword evidence="3" id="KW-0808">Transferase</keyword>
<keyword evidence="4" id="KW-0949">S-adenosyl-L-methionine</keyword>
<dbReference type="AlphaFoldDB" id="A0A916UNZ7"/>
<dbReference type="EMBL" id="BMED01000003">
    <property type="protein sequence ID" value="GGC81285.1"/>
    <property type="molecule type" value="Genomic_DNA"/>
</dbReference>
<dbReference type="GO" id="GO:0032259">
    <property type="term" value="P:methylation"/>
    <property type="evidence" value="ECO:0007669"/>
    <property type="project" value="UniProtKB-KW"/>
</dbReference>
<dbReference type="PROSITE" id="PS51585">
    <property type="entry name" value="SAM_MT_TPMT"/>
    <property type="match status" value="1"/>
</dbReference>
<dbReference type="Gene3D" id="3.40.50.150">
    <property type="entry name" value="Vaccinia Virus protein VP39"/>
    <property type="match status" value="1"/>
</dbReference>
<dbReference type="InterPro" id="IPR029063">
    <property type="entry name" value="SAM-dependent_MTases_sf"/>
</dbReference>
<evidence type="ECO:0000313" key="6">
    <source>
        <dbReference type="Proteomes" id="UP000637423"/>
    </source>
</evidence>
<dbReference type="Proteomes" id="UP000637423">
    <property type="component" value="Unassembled WGS sequence"/>
</dbReference>
<dbReference type="PANTHER" id="PTHR32183">
    <property type="match status" value="1"/>
</dbReference>
<protein>
    <recommendedName>
        <fullName evidence="7">Thiopurine S-methyltransferase</fullName>
    </recommendedName>
</protein>